<dbReference type="PANTHER" id="PTHR30636:SF3">
    <property type="entry name" value="UPF0701 PROTEIN YICC"/>
    <property type="match status" value="1"/>
</dbReference>
<dbReference type="Pfam" id="PF03755">
    <property type="entry name" value="YicC-like_N"/>
    <property type="match status" value="1"/>
</dbReference>
<evidence type="ECO:0000313" key="9">
    <source>
        <dbReference type="Proteomes" id="UP000468901"/>
    </source>
</evidence>
<feature type="domain" description="Endoribonuclease YicC-like C-terminal" evidence="7">
    <location>
        <begin position="187"/>
        <end position="299"/>
    </location>
</feature>
<evidence type="ECO:0000259" key="7">
    <source>
        <dbReference type="Pfam" id="PF08340"/>
    </source>
</evidence>
<evidence type="ECO:0000256" key="1">
    <source>
        <dbReference type="ARBA" id="ARBA00001968"/>
    </source>
</evidence>
<dbReference type="PANTHER" id="PTHR30636">
    <property type="entry name" value="UPF0701 PROTEIN YICC"/>
    <property type="match status" value="1"/>
</dbReference>
<comment type="caution">
    <text evidence="8">The sequence shown here is derived from an EMBL/GenBank/DDBJ whole genome shotgun (WGS) entry which is preliminary data.</text>
</comment>
<evidence type="ECO:0000256" key="3">
    <source>
        <dbReference type="ARBA" id="ARBA00022759"/>
    </source>
</evidence>
<dbReference type="RefSeq" id="WP_152215842.1">
    <property type="nucleotide sequence ID" value="NZ_JBAQYD010000377.1"/>
</dbReference>
<feature type="domain" description="Endoribonuclease YicC-like N-terminal" evidence="6">
    <location>
        <begin position="4"/>
        <end position="162"/>
    </location>
</feature>
<name>A0A6N6VHH1_9HYPH</name>
<dbReference type="InterPro" id="IPR013551">
    <property type="entry name" value="YicC-like_C"/>
</dbReference>
<keyword evidence="2" id="KW-0540">Nuclease</keyword>
<gene>
    <name evidence="8" type="ORF">F2P47_08085</name>
</gene>
<evidence type="ECO:0000256" key="5">
    <source>
        <dbReference type="ARBA" id="ARBA00035648"/>
    </source>
</evidence>
<reference evidence="8 9" key="1">
    <citation type="submission" date="2019-09" db="EMBL/GenBank/DDBJ databases">
        <title>Parvibaculum sedimenti sp. nov., isolated from sediment.</title>
        <authorList>
            <person name="Wang Y."/>
        </authorList>
    </citation>
    <scope>NUCLEOTIDE SEQUENCE [LARGE SCALE GENOMIC DNA]</scope>
    <source>
        <strain evidence="8 9">HXT-9</strain>
    </source>
</reference>
<dbReference type="InterPro" id="IPR005229">
    <property type="entry name" value="YicC/YloC-like"/>
</dbReference>
<dbReference type="AlphaFoldDB" id="A0A6N6VHH1"/>
<dbReference type="Pfam" id="PF08340">
    <property type="entry name" value="YicC-like_C"/>
    <property type="match status" value="1"/>
</dbReference>
<comment type="cofactor">
    <cofactor evidence="1">
        <name>a divalent metal cation</name>
        <dbReference type="ChEBI" id="CHEBI:60240"/>
    </cofactor>
</comment>
<evidence type="ECO:0000256" key="4">
    <source>
        <dbReference type="ARBA" id="ARBA00022801"/>
    </source>
</evidence>
<keyword evidence="3" id="KW-0255">Endonuclease</keyword>
<evidence type="ECO:0000256" key="2">
    <source>
        <dbReference type="ARBA" id="ARBA00022722"/>
    </source>
</evidence>
<comment type="similarity">
    <text evidence="5">Belongs to the YicC/YloC family.</text>
</comment>
<protein>
    <submittedName>
        <fullName evidence="8">YicC family protein</fullName>
    </submittedName>
</protein>
<evidence type="ECO:0000313" key="8">
    <source>
        <dbReference type="EMBL" id="KAB7740478.1"/>
    </source>
</evidence>
<sequence length="299" mass="32675">MPLTSMTGFARADGESGTEAGLVRWHWELRSVNGKGLDVRFRLPSGFEGVEARLREELARHLKRGNVQATLTVDRVRGAAPLRVNQDALDAVLAALASLQQRIEVMPPRPEGILALKGVLETCETEEDEEGHAALEKLVLVSFSEAAASLARARGEEGRKLERILSDQVDEIERLTRQAAASPATGIEVIRTRLKAQVAELLGASPALSEERLAQEAALLATKADVREEIDRLIAHVAQARELFAGGEPAGRRLDFLTQEFNREANTLCSKAADVSLTRIGLELKAVIDQLREQIQNVE</sequence>
<proteinExistence type="inferred from homology"/>
<accession>A0A6N6VHH1</accession>
<keyword evidence="9" id="KW-1185">Reference proteome</keyword>
<dbReference type="Proteomes" id="UP000468901">
    <property type="component" value="Unassembled WGS sequence"/>
</dbReference>
<organism evidence="8 9">
    <name type="scientific">Parvibaculum sedimenti</name>
    <dbReference type="NCBI Taxonomy" id="2608632"/>
    <lineage>
        <taxon>Bacteria</taxon>
        <taxon>Pseudomonadati</taxon>
        <taxon>Pseudomonadota</taxon>
        <taxon>Alphaproteobacteria</taxon>
        <taxon>Hyphomicrobiales</taxon>
        <taxon>Parvibaculaceae</taxon>
        <taxon>Parvibaculum</taxon>
    </lineage>
</organism>
<dbReference type="InterPro" id="IPR013527">
    <property type="entry name" value="YicC-like_N"/>
</dbReference>
<dbReference type="EMBL" id="WESC01000006">
    <property type="protein sequence ID" value="KAB7740478.1"/>
    <property type="molecule type" value="Genomic_DNA"/>
</dbReference>
<dbReference type="GO" id="GO:0016787">
    <property type="term" value="F:hydrolase activity"/>
    <property type="evidence" value="ECO:0007669"/>
    <property type="project" value="UniProtKB-KW"/>
</dbReference>
<keyword evidence="4" id="KW-0378">Hydrolase</keyword>
<dbReference type="NCBIfam" id="TIGR00255">
    <property type="entry name" value="YicC/YloC family endoribonuclease"/>
    <property type="match status" value="1"/>
</dbReference>
<evidence type="ECO:0000259" key="6">
    <source>
        <dbReference type="Pfam" id="PF03755"/>
    </source>
</evidence>
<dbReference type="GO" id="GO:0004521">
    <property type="term" value="F:RNA endonuclease activity"/>
    <property type="evidence" value="ECO:0007669"/>
    <property type="project" value="InterPro"/>
</dbReference>